<feature type="region of interest" description="Disordered" evidence="2">
    <location>
        <begin position="640"/>
        <end position="680"/>
    </location>
</feature>
<feature type="compositionally biased region" description="Polar residues" evidence="2">
    <location>
        <begin position="657"/>
        <end position="673"/>
    </location>
</feature>
<keyword evidence="1" id="KW-0175">Coiled coil</keyword>
<feature type="compositionally biased region" description="Polar residues" evidence="2">
    <location>
        <begin position="415"/>
        <end position="435"/>
    </location>
</feature>
<evidence type="ECO:0000313" key="3">
    <source>
        <dbReference type="EMBL" id="RWQ92985.1"/>
    </source>
</evidence>
<dbReference type="RefSeq" id="XP_028482630.1">
    <property type="nucleotide sequence ID" value="XM_028628126.1"/>
</dbReference>
<feature type="region of interest" description="Disordered" evidence="2">
    <location>
        <begin position="694"/>
        <end position="780"/>
    </location>
</feature>
<feature type="coiled-coil region" evidence="1">
    <location>
        <begin position="72"/>
        <end position="225"/>
    </location>
</feature>
<comment type="caution">
    <text evidence="3">The sequence shown here is derived from an EMBL/GenBank/DDBJ whole genome shotgun (WGS) entry which is preliminary data.</text>
</comment>
<feature type="compositionally biased region" description="Low complexity" evidence="2">
    <location>
        <begin position="391"/>
        <end position="405"/>
    </location>
</feature>
<name>A0A443HME1_BYSSP</name>
<reference evidence="3 4" key="1">
    <citation type="journal article" date="2018" name="Front. Microbiol.">
        <title>Genomic and genetic insights into a cosmopolitan fungus, Paecilomyces variotii (Eurotiales).</title>
        <authorList>
            <person name="Urquhart A.S."/>
            <person name="Mondo S.J."/>
            <person name="Makela M.R."/>
            <person name="Hane J.K."/>
            <person name="Wiebenga A."/>
            <person name="He G."/>
            <person name="Mihaltcheva S."/>
            <person name="Pangilinan J."/>
            <person name="Lipzen A."/>
            <person name="Barry K."/>
            <person name="de Vries R.P."/>
            <person name="Grigoriev I.V."/>
            <person name="Idnurm A."/>
        </authorList>
    </citation>
    <scope>NUCLEOTIDE SEQUENCE [LARGE SCALE GENOMIC DNA]</scope>
    <source>
        <strain evidence="3 4">CBS 101075</strain>
    </source>
</reference>
<evidence type="ECO:0000256" key="2">
    <source>
        <dbReference type="SAM" id="MobiDB-lite"/>
    </source>
</evidence>
<dbReference type="EMBL" id="RCNU01000011">
    <property type="protein sequence ID" value="RWQ92985.1"/>
    <property type="molecule type" value="Genomic_DNA"/>
</dbReference>
<proteinExistence type="predicted"/>
<dbReference type="STRING" id="264951.A0A443HME1"/>
<protein>
    <submittedName>
        <fullName evidence="3">Uncharacterized protein</fullName>
    </submittedName>
</protein>
<feature type="region of interest" description="Disordered" evidence="2">
    <location>
        <begin position="1"/>
        <end position="20"/>
    </location>
</feature>
<evidence type="ECO:0000313" key="4">
    <source>
        <dbReference type="Proteomes" id="UP000283841"/>
    </source>
</evidence>
<feature type="region of interest" description="Disordered" evidence="2">
    <location>
        <begin position="343"/>
        <end position="435"/>
    </location>
</feature>
<dbReference type="GeneID" id="39597403"/>
<feature type="compositionally biased region" description="Low complexity" evidence="2">
    <location>
        <begin position="704"/>
        <end position="722"/>
    </location>
</feature>
<gene>
    <name evidence="3" type="ORF">C8Q69DRAFT_406589</name>
</gene>
<feature type="compositionally biased region" description="Basic and acidic residues" evidence="2">
    <location>
        <begin position="767"/>
        <end position="780"/>
    </location>
</feature>
<sequence>MDCDPPASHAANIPDKPVQAHDEASSPLRCCCGRSDCAYLLHNSAALEGLERDVATAAVLGQALLHRHETYMAESEEDRNRLLSSVEQLEREKKEMQAENNRIIEENRGLLEQLEGLNKQVAESDTTIKSLTATLETTQSELRRMTAQAARAEELEAQLSAMESEQTLLQDQLSHVQEDERCAVQRWKKAECTLRDLHDQVDRIEKEAREEREKHIELMERMERRRAVERELDGAAGRLKGAAAASGLGRPQNAPTVVSKFVRDILQDNANLQIGIVELREMLQNSNEEVQHLREQMMLHQPLAAATDQDPSNDNKLKRISLSEELETRSARPLSQEYHVHHHYHAPATPTNPKKEKGLSRRLKKKRPMLPNPTAPQPVSGPRRPAHRHQSSSSTSTILSQTSVTVPPNAAHRWSVQSPVTAATSSIASSPGSGYRTSSIFDRMEYGGVEASLPTSPESNPYSSPIMAARRGKRMSDASFHSVPGHSGGELSLEDELAELDGTLDDMSGGESIAMQPPIPEETEESSNADNMPTPDRQRGYGHHCAQDSFSSSVPFNVMHRSLSNDSLLSVSGMDIHTLRDRPSQLKGLHSTYFAARTPRRIVSPSTLTSTPPIISTANITADRVPVRSASAMSPHSLLTSVAQSHPRPATRPAPSFVSQESSDGDTPSTRPKTNFRRRVGSWVMGRWGIAPVKSTGDLRNKGTMTSGASTSSATSEVSATTEPNPAPAVKPPLEFGPAIRPPGVNQKGPIPGLRPPVRTPSQVHARGLDEQLLRESLQE</sequence>
<dbReference type="Proteomes" id="UP000283841">
    <property type="component" value="Unassembled WGS sequence"/>
</dbReference>
<feature type="region of interest" description="Disordered" evidence="2">
    <location>
        <begin position="503"/>
        <end position="542"/>
    </location>
</feature>
<evidence type="ECO:0000256" key="1">
    <source>
        <dbReference type="SAM" id="Coils"/>
    </source>
</evidence>
<organism evidence="3 4">
    <name type="scientific">Byssochlamys spectabilis</name>
    <name type="common">Paecilomyces variotii</name>
    <dbReference type="NCBI Taxonomy" id="264951"/>
    <lineage>
        <taxon>Eukaryota</taxon>
        <taxon>Fungi</taxon>
        <taxon>Dikarya</taxon>
        <taxon>Ascomycota</taxon>
        <taxon>Pezizomycotina</taxon>
        <taxon>Eurotiomycetes</taxon>
        <taxon>Eurotiomycetidae</taxon>
        <taxon>Eurotiales</taxon>
        <taxon>Thermoascaceae</taxon>
        <taxon>Paecilomyces</taxon>
    </lineage>
</organism>
<dbReference type="VEuPathDB" id="FungiDB:C8Q69DRAFT_406589"/>
<dbReference type="AlphaFoldDB" id="A0A443HME1"/>
<accession>A0A443HME1</accession>
<keyword evidence="4" id="KW-1185">Reference proteome</keyword>
<feature type="coiled-coil region" evidence="1">
    <location>
        <begin position="269"/>
        <end position="296"/>
    </location>
</feature>